<evidence type="ECO:0008006" key="3">
    <source>
        <dbReference type="Google" id="ProtNLM"/>
    </source>
</evidence>
<evidence type="ECO:0000313" key="2">
    <source>
        <dbReference type="Proteomes" id="UP001281447"/>
    </source>
</evidence>
<organism evidence="1 2">
    <name type="scientific">Tigheibacillus halophilus</name>
    <dbReference type="NCBI Taxonomy" id="361280"/>
    <lineage>
        <taxon>Bacteria</taxon>
        <taxon>Bacillati</taxon>
        <taxon>Bacillota</taxon>
        <taxon>Bacilli</taxon>
        <taxon>Bacillales</taxon>
        <taxon>Bacillaceae</taxon>
        <taxon>Tigheibacillus</taxon>
    </lineage>
</organism>
<dbReference type="EMBL" id="JAWDIP010000003">
    <property type="protein sequence ID" value="MDY0395762.1"/>
    <property type="molecule type" value="Genomic_DNA"/>
</dbReference>
<dbReference type="InterPro" id="IPR036249">
    <property type="entry name" value="Thioredoxin-like_sf"/>
</dbReference>
<dbReference type="SUPFAM" id="SSF52833">
    <property type="entry name" value="Thioredoxin-like"/>
    <property type="match status" value="1"/>
</dbReference>
<sequence length="92" mass="10256">MKKIIIGIILLAMFGWAIYSFTNDKKQEEQANQDSAKSAQQKDVGLEKGQYAPDFKLKNMKGKEVKLSDYKGKKSIVELLGHLVSAMSFGNS</sequence>
<dbReference type="Proteomes" id="UP001281447">
    <property type="component" value="Unassembled WGS sequence"/>
</dbReference>
<reference evidence="1 2" key="1">
    <citation type="submission" date="2023-10" db="EMBL/GenBank/DDBJ databases">
        <title>Virgibacillus halophilus 5B73C genome.</title>
        <authorList>
            <person name="Miliotis G."/>
            <person name="Sengupta P."/>
            <person name="Hameed A."/>
            <person name="Chuvochina M."/>
            <person name="Mcdonagh F."/>
            <person name="Simpson A.C."/>
            <person name="Singh N.K."/>
            <person name="Rekha P.D."/>
            <person name="Raman K."/>
            <person name="Hugenholtz P."/>
            <person name="Venkateswaran K."/>
        </authorList>
    </citation>
    <scope>NUCLEOTIDE SEQUENCE [LARGE SCALE GENOMIC DNA]</scope>
    <source>
        <strain evidence="1 2">5B73C</strain>
    </source>
</reference>
<name>A0ABU5C8U7_9BACI</name>
<gene>
    <name evidence="1" type="ORF">RWE15_16700</name>
</gene>
<proteinExistence type="predicted"/>
<accession>A0ABU5C8U7</accession>
<evidence type="ECO:0000313" key="1">
    <source>
        <dbReference type="EMBL" id="MDY0395762.1"/>
    </source>
</evidence>
<keyword evidence="2" id="KW-1185">Reference proteome</keyword>
<comment type="caution">
    <text evidence="1">The sequence shown here is derived from an EMBL/GenBank/DDBJ whole genome shotgun (WGS) entry which is preliminary data.</text>
</comment>
<dbReference type="Gene3D" id="3.40.30.10">
    <property type="entry name" value="Glutaredoxin"/>
    <property type="match status" value="1"/>
</dbReference>
<protein>
    <recommendedName>
        <fullName evidence="3">AhpC/TSA family protein</fullName>
    </recommendedName>
</protein>